<dbReference type="PANTHER" id="PTHR13218">
    <property type="entry name" value="TRANSCRIPTION INITIATION FACTOR TFIID SUBUNIT 11-RELATED"/>
    <property type="match status" value="1"/>
</dbReference>
<dbReference type="RefSeq" id="XP_004180180.1">
    <property type="nucleotide sequence ID" value="XM_004180132.1"/>
</dbReference>
<evidence type="ECO:0000259" key="7">
    <source>
        <dbReference type="Pfam" id="PF04719"/>
    </source>
</evidence>
<dbReference type="GO" id="GO:0016251">
    <property type="term" value="F:RNA polymerase II general transcription initiation factor activity"/>
    <property type="evidence" value="ECO:0007669"/>
    <property type="project" value="TreeGrafter"/>
</dbReference>
<dbReference type="STRING" id="1071380.I2H2Q9"/>
<dbReference type="GO" id="GO:0046982">
    <property type="term" value="F:protein heterodimerization activity"/>
    <property type="evidence" value="ECO:0007669"/>
    <property type="project" value="InterPro"/>
</dbReference>
<feature type="compositionally biased region" description="Acidic residues" evidence="6">
    <location>
        <begin position="348"/>
        <end position="358"/>
    </location>
</feature>
<dbReference type="HOGENOM" id="CLU_048787_0_0_1"/>
<dbReference type="GO" id="GO:0003682">
    <property type="term" value="F:chromatin binding"/>
    <property type="evidence" value="ECO:0007669"/>
    <property type="project" value="EnsemblFungi"/>
</dbReference>
<dbReference type="FunCoup" id="I2H2Q9">
    <property type="interactions" value="272"/>
</dbReference>
<dbReference type="GO" id="GO:0005669">
    <property type="term" value="C:transcription factor TFIID complex"/>
    <property type="evidence" value="ECO:0007669"/>
    <property type="project" value="EnsemblFungi"/>
</dbReference>
<feature type="domain" description="TAFII28-like protein" evidence="7">
    <location>
        <begin position="217"/>
        <end position="285"/>
    </location>
</feature>
<accession>I2H2Q9</accession>
<dbReference type="Gene3D" id="1.10.20.10">
    <property type="entry name" value="Histone, subunit A"/>
    <property type="match status" value="1"/>
</dbReference>
<evidence type="ECO:0000256" key="6">
    <source>
        <dbReference type="SAM" id="MobiDB-lite"/>
    </source>
</evidence>
<comment type="similarity">
    <text evidence="2">Belongs to the TAF11 family.</text>
</comment>
<comment type="subcellular location">
    <subcellularLocation>
        <location evidence="1">Nucleus</location>
    </subcellularLocation>
</comment>
<evidence type="ECO:0000256" key="5">
    <source>
        <dbReference type="ARBA" id="ARBA00023242"/>
    </source>
</evidence>
<dbReference type="GeneID" id="14495697"/>
<evidence type="ECO:0000256" key="1">
    <source>
        <dbReference type="ARBA" id="ARBA00004123"/>
    </source>
</evidence>
<dbReference type="SUPFAM" id="SSF47113">
    <property type="entry name" value="Histone-fold"/>
    <property type="match status" value="1"/>
</dbReference>
<dbReference type="InParanoid" id="I2H2Q9"/>
<dbReference type="InterPro" id="IPR009072">
    <property type="entry name" value="Histone-fold"/>
</dbReference>
<keyword evidence="9" id="KW-1185">Reference proteome</keyword>
<evidence type="ECO:0000256" key="2">
    <source>
        <dbReference type="ARBA" id="ARBA00009788"/>
    </source>
</evidence>
<gene>
    <name evidence="8" type="primary">TBLA0D01530</name>
    <name evidence="8" type="ORF">TBLA_0D01530</name>
</gene>
<dbReference type="OrthoDB" id="28335at2759"/>
<dbReference type="InterPro" id="IPR006809">
    <property type="entry name" value="TAFII28_dom"/>
</dbReference>
<dbReference type="PANTHER" id="PTHR13218:SF8">
    <property type="entry name" value="TRANSCRIPTION INITIATION FACTOR TFIID SUBUNIT 11"/>
    <property type="match status" value="1"/>
</dbReference>
<evidence type="ECO:0000313" key="8">
    <source>
        <dbReference type="EMBL" id="CCH60661.1"/>
    </source>
</evidence>
<keyword evidence="4" id="KW-0804">Transcription</keyword>
<reference evidence="8 9" key="1">
    <citation type="journal article" date="2011" name="Proc. Natl. Acad. Sci. U.S.A.">
        <title>Evolutionary erosion of yeast sex chromosomes by mating-type switching accidents.</title>
        <authorList>
            <person name="Gordon J.L."/>
            <person name="Armisen D."/>
            <person name="Proux-Wera E."/>
            <person name="Oheigeartaigh S.S."/>
            <person name="Byrne K.P."/>
            <person name="Wolfe K.H."/>
        </authorList>
    </citation>
    <scope>NUCLEOTIDE SEQUENCE [LARGE SCALE GENOMIC DNA]</scope>
    <source>
        <strain evidence="9">ATCC 34711 / CBS 6284 / DSM 70876 / NBRC 10599 / NRRL Y-10934 / UCD 77-7</strain>
    </source>
</reference>
<dbReference type="AlphaFoldDB" id="I2H2Q9"/>
<dbReference type="KEGG" id="tbl:TBLA_0D01530"/>
<name>I2H2Q9_HENB6</name>
<keyword evidence="3" id="KW-0805">Transcription regulation</keyword>
<evidence type="ECO:0000313" key="9">
    <source>
        <dbReference type="Proteomes" id="UP000002866"/>
    </source>
</evidence>
<organism evidence="8 9">
    <name type="scientific">Henningerozyma blattae (strain ATCC 34711 / CBS 6284 / DSM 70876 / NBRC 10599 / NRRL Y-10934 / UCD 77-7)</name>
    <name type="common">Yeast</name>
    <name type="synonym">Tetrapisispora blattae</name>
    <dbReference type="NCBI Taxonomy" id="1071380"/>
    <lineage>
        <taxon>Eukaryota</taxon>
        <taxon>Fungi</taxon>
        <taxon>Dikarya</taxon>
        <taxon>Ascomycota</taxon>
        <taxon>Saccharomycotina</taxon>
        <taxon>Saccharomycetes</taxon>
        <taxon>Saccharomycetales</taxon>
        <taxon>Saccharomycetaceae</taxon>
        <taxon>Henningerozyma</taxon>
    </lineage>
</organism>
<evidence type="ECO:0000256" key="3">
    <source>
        <dbReference type="ARBA" id="ARBA00023015"/>
    </source>
</evidence>
<dbReference type="OMA" id="GNGWMFR"/>
<dbReference type="GO" id="GO:0051123">
    <property type="term" value="P:RNA polymerase II preinitiation complex assembly"/>
    <property type="evidence" value="ECO:0007669"/>
    <property type="project" value="EnsemblFungi"/>
</dbReference>
<sequence length="453" mass="53507">MADPQGPLDVIPLNNYPPILTIANYISIKQMINQILSEDNEYVNWKLKNLRTGGTMNNYINEYKEKINQMNENGMNIKLIKYNSDLQELKDRRIRKKCHKQRKRERRLAMEKQKLMKDNIPSNDKQDIPQIIEPYRYEKINKIPDGLIFPRDIYEKENDKSKYFNSISDNNMNGSSIANDNSSNIVNGVSNNNNGYIFQTEEDSSNEKLNEDEKYKLLINNLDNEQTNRFEVFHRTSLNKTQIKKLANTVTNQNITENIRVFLQAIGKMYIDDLIEISMEVRNKWLIGKMIIQFDYKKKIGNRLKKFLKKLTILVARSSTSLANTNNNGTLGKENEEENNDNKRIFESEDSVNEEESDSFFEDEKEDYIVVTKGNLLLKHKENNHLVREELIKYYNDLVVQFNKLDVSIEKYNNSPLLPEHIREGWRIYQLQSETFTKAQWRHQGERDGMMFR</sequence>
<protein>
    <recommendedName>
        <fullName evidence="7">TAFII28-like protein domain-containing protein</fullName>
    </recommendedName>
</protein>
<dbReference type="Proteomes" id="UP000002866">
    <property type="component" value="Chromosome 4"/>
</dbReference>
<dbReference type="Pfam" id="PF04719">
    <property type="entry name" value="TAFII28"/>
    <property type="match status" value="1"/>
</dbReference>
<dbReference type="InterPro" id="IPR045127">
    <property type="entry name" value="TAF11-like"/>
</dbReference>
<dbReference type="CDD" id="cd08048">
    <property type="entry name" value="HFD_TAF11"/>
    <property type="match status" value="1"/>
</dbReference>
<feature type="region of interest" description="Disordered" evidence="6">
    <location>
        <begin position="324"/>
        <end position="358"/>
    </location>
</feature>
<dbReference type="GO" id="GO:0045944">
    <property type="term" value="P:positive regulation of transcription by RNA polymerase II"/>
    <property type="evidence" value="ECO:0007669"/>
    <property type="project" value="EnsemblFungi"/>
</dbReference>
<keyword evidence="5" id="KW-0539">Nucleus</keyword>
<dbReference type="EMBL" id="HE806319">
    <property type="protein sequence ID" value="CCH60661.1"/>
    <property type="molecule type" value="Genomic_DNA"/>
</dbReference>
<evidence type="ECO:0000256" key="4">
    <source>
        <dbReference type="ARBA" id="ARBA00023163"/>
    </source>
</evidence>
<dbReference type="eggNOG" id="KOG3219">
    <property type="taxonomic scope" value="Eukaryota"/>
</dbReference>
<proteinExistence type="inferred from homology"/>